<dbReference type="EMBL" id="JBCEWA010000004">
    <property type="protein sequence ID" value="MEL5988062.1"/>
    <property type="molecule type" value="Genomic_DNA"/>
</dbReference>
<feature type="transmembrane region" description="Helical" evidence="1">
    <location>
        <begin position="189"/>
        <end position="207"/>
    </location>
</feature>
<evidence type="ECO:0000313" key="2">
    <source>
        <dbReference type="EMBL" id="MEL5988062.1"/>
    </source>
</evidence>
<name>A0ABU9LJ63_9BACL</name>
<feature type="transmembrane region" description="Helical" evidence="1">
    <location>
        <begin position="299"/>
        <end position="318"/>
    </location>
</feature>
<protein>
    <submittedName>
        <fullName evidence="2">TIGR04104 family putative zinc finger protein</fullName>
    </submittedName>
</protein>
<feature type="transmembrane region" description="Helical" evidence="1">
    <location>
        <begin position="219"/>
        <end position="237"/>
    </location>
</feature>
<comment type="caution">
    <text evidence="2">The sequence shown here is derived from an EMBL/GenBank/DDBJ whole genome shotgun (WGS) entry which is preliminary data.</text>
</comment>
<dbReference type="Proteomes" id="UP001398420">
    <property type="component" value="Unassembled WGS sequence"/>
</dbReference>
<keyword evidence="1" id="KW-0812">Transmembrane</keyword>
<dbReference type="RefSeq" id="WP_342302843.1">
    <property type="nucleotide sequence ID" value="NZ_JBCEWA010000004.1"/>
</dbReference>
<gene>
    <name evidence="2" type="ORF">AAF454_06490</name>
</gene>
<keyword evidence="3" id="KW-1185">Reference proteome</keyword>
<feature type="transmembrane region" description="Helical" evidence="1">
    <location>
        <begin position="243"/>
        <end position="261"/>
    </location>
</feature>
<keyword evidence="1" id="KW-0472">Membrane</keyword>
<keyword evidence="1" id="KW-1133">Transmembrane helix</keyword>
<dbReference type="InterPro" id="IPR026369">
    <property type="entry name" value="CxxC_20_CxxC"/>
</dbReference>
<feature type="transmembrane region" description="Helical" evidence="1">
    <location>
        <begin position="370"/>
        <end position="389"/>
    </location>
</feature>
<feature type="transmembrane region" description="Helical" evidence="1">
    <location>
        <begin position="395"/>
        <end position="414"/>
    </location>
</feature>
<sequence length="420" mass="49338">MKNFKQSFQREMYQQKMSEQAKLKIIQKSKKEKRKVLYKPLLLTACLFVLLTSFVLTMFQQQVARVGDAEIGVQSIRIDTKERTAEEGTKLTYSWLSAETELAPSSIQFFQNVLRQATIETKKLEEPEYYYVLEVKSAHQKTEAYKLFTYGNNKYYLENLETNEVFNVGSLYSTSLEVLEIRLSEQETLFILFMLFLSTSLSILFIDRQKKEISKTRERILQVVVGIIMALVVYVFIQTQNMYYVIILAGIAAVVQTMGQYHIQRGSITAMKLLKVALYFLNILIVFMVMSYVSEHEPSSLYAVIMFCLLRFILWLVMKNRKEVTCPHCYEVLDYRTLFKSYWRINKKMRCPHCQQTYVLNKKRMDFQNICMLLVLMLMMTFDGYFGIFATLPTVVSFVYCTYFIIFAPLTIRVHPALKE</sequence>
<proteinExistence type="predicted"/>
<feature type="transmembrane region" description="Helical" evidence="1">
    <location>
        <begin position="273"/>
        <end position="293"/>
    </location>
</feature>
<accession>A0ABU9LJ63</accession>
<dbReference type="NCBIfam" id="TIGR04104">
    <property type="entry name" value="cxxc_20_cxxc"/>
    <property type="match status" value="1"/>
</dbReference>
<reference evidence="2 3" key="1">
    <citation type="submission" date="2024-04" db="EMBL/GenBank/DDBJ databases">
        <authorList>
            <person name="Wu Y.S."/>
            <person name="Zhang L."/>
        </authorList>
    </citation>
    <scope>NUCLEOTIDE SEQUENCE [LARGE SCALE GENOMIC DNA]</scope>
    <source>
        <strain evidence="2 3">KG-01</strain>
    </source>
</reference>
<evidence type="ECO:0000313" key="3">
    <source>
        <dbReference type="Proteomes" id="UP001398420"/>
    </source>
</evidence>
<evidence type="ECO:0000256" key="1">
    <source>
        <dbReference type="SAM" id="Phobius"/>
    </source>
</evidence>
<organism evidence="2 3">
    <name type="scientific">Kurthia gibsonii</name>
    <dbReference type="NCBI Taxonomy" id="33946"/>
    <lineage>
        <taxon>Bacteria</taxon>
        <taxon>Bacillati</taxon>
        <taxon>Bacillota</taxon>
        <taxon>Bacilli</taxon>
        <taxon>Bacillales</taxon>
        <taxon>Caryophanaceae</taxon>
        <taxon>Kurthia</taxon>
    </lineage>
</organism>